<evidence type="ECO:0000256" key="3">
    <source>
        <dbReference type="ARBA" id="ARBA00023125"/>
    </source>
</evidence>
<dbReference type="RefSeq" id="WP_205102313.1">
    <property type="nucleotide sequence ID" value="NZ_JACJJC010000006.1"/>
</dbReference>
<keyword evidence="3" id="KW-0238">DNA-binding</keyword>
<keyword evidence="2" id="KW-0805">Transcription regulation</keyword>
<dbReference type="EMBL" id="JACJJC010000006">
    <property type="protein sequence ID" value="MBM6703841.1"/>
    <property type="molecule type" value="Genomic_DNA"/>
</dbReference>
<organism evidence="6 7">
    <name type="scientific">Sutterella massiliensis</name>
    <dbReference type="NCBI Taxonomy" id="1816689"/>
    <lineage>
        <taxon>Bacteria</taxon>
        <taxon>Pseudomonadati</taxon>
        <taxon>Pseudomonadota</taxon>
        <taxon>Betaproteobacteria</taxon>
        <taxon>Burkholderiales</taxon>
        <taxon>Sutterellaceae</taxon>
        <taxon>Sutterella</taxon>
    </lineage>
</organism>
<gene>
    <name evidence="6" type="ORF">H6A60_05005</name>
</gene>
<feature type="domain" description="HTH lysR-type" evidence="5">
    <location>
        <begin position="4"/>
        <end position="61"/>
    </location>
</feature>
<dbReference type="Pfam" id="PF03466">
    <property type="entry name" value="LysR_substrate"/>
    <property type="match status" value="1"/>
</dbReference>
<dbReference type="SUPFAM" id="SSF53850">
    <property type="entry name" value="Periplasmic binding protein-like II"/>
    <property type="match status" value="1"/>
</dbReference>
<evidence type="ECO:0000256" key="4">
    <source>
        <dbReference type="ARBA" id="ARBA00023163"/>
    </source>
</evidence>
<dbReference type="Pfam" id="PF00126">
    <property type="entry name" value="HTH_1"/>
    <property type="match status" value="1"/>
</dbReference>
<evidence type="ECO:0000256" key="2">
    <source>
        <dbReference type="ARBA" id="ARBA00023015"/>
    </source>
</evidence>
<evidence type="ECO:0000313" key="6">
    <source>
        <dbReference type="EMBL" id="MBM6703841.1"/>
    </source>
</evidence>
<keyword evidence="7" id="KW-1185">Reference proteome</keyword>
<dbReference type="PROSITE" id="PS50931">
    <property type="entry name" value="HTH_LYSR"/>
    <property type="match status" value="1"/>
</dbReference>
<dbReference type="InterPro" id="IPR000847">
    <property type="entry name" value="LysR_HTH_N"/>
</dbReference>
<dbReference type="Gene3D" id="1.10.10.10">
    <property type="entry name" value="Winged helix-like DNA-binding domain superfamily/Winged helix DNA-binding domain"/>
    <property type="match status" value="1"/>
</dbReference>
<dbReference type="Gene3D" id="3.40.190.290">
    <property type="match status" value="1"/>
</dbReference>
<evidence type="ECO:0000313" key="7">
    <source>
        <dbReference type="Proteomes" id="UP000715095"/>
    </source>
</evidence>
<proteinExistence type="inferred from homology"/>
<comment type="caution">
    <text evidence="6">The sequence shown here is derived from an EMBL/GenBank/DDBJ whole genome shotgun (WGS) entry which is preliminary data.</text>
</comment>
<dbReference type="Proteomes" id="UP000715095">
    <property type="component" value="Unassembled WGS sequence"/>
</dbReference>
<dbReference type="InterPro" id="IPR036388">
    <property type="entry name" value="WH-like_DNA-bd_sf"/>
</dbReference>
<dbReference type="PANTHER" id="PTHR30419">
    <property type="entry name" value="HTH-TYPE TRANSCRIPTIONAL REGULATOR YBHD"/>
    <property type="match status" value="1"/>
</dbReference>
<dbReference type="SUPFAM" id="SSF46785">
    <property type="entry name" value="Winged helix' DNA-binding domain"/>
    <property type="match status" value="1"/>
</dbReference>
<dbReference type="PANTHER" id="PTHR30419:SF2">
    <property type="entry name" value="LYSR FAMILY TRANSCRIPTIONAL REGULATOR"/>
    <property type="match status" value="1"/>
</dbReference>
<dbReference type="InterPro" id="IPR050950">
    <property type="entry name" value="HTH-type_LysR_regulators"/>
</dbReference>
<evidence type="ECO:0000256" key="1">
    <source>
        <dbReference type="ARBA" id="ARBA00009437"/>
    </source>
</evidence>
<accession>A0ABS2DR89</accession>
<sequence>MKHINFTDLRVFLAIADTGNLTRAAAQCCITPSAASVRLKHLEAEAGCELVTRLPRGLALTLAGERLAAETRKVFRQVASMTEAMSVFRGDERLVVRFAANYNAAVAFLPDDLSRFLLAHPEIRIEQKLLTSRGVAEAIALGEADIGITAHTEFYGGLAFHPYREDTLALFAAKDHPLALKGRCSFLDALEEDFVTLSNDSVMQAYMLEKAVELGRPIVPRIRVPSIGIMARYVRAGVGIGFATASTYETFFGRDLSLSLVRLEDDWARRMLRIAVPADESRLTDAARKLLSHLQEAARSPFTPVIPGALGLGGS</sequence>
<protein>
    <submittedName>
        <fullName evidence="6">LysR family transcriptional regulator</fullName>
    </submittedName>
</protein>
<dbReference type="InterPro" id="IPR036390">
    <property type="entry name" value="WH_DNA-bd_sf"/>
</dbReference>
<name>A0ABS2DR89_9BURK</name>
<comment type="similarity">
    <text evidence="1">Belongs to the LysR transcriptional regulatory family.</text>
</comment>
<dbReference type="InterPro" id="IPR005119">
    <property type="entry name" value="LysR_subst-bd"/>
</dbReference>
<keyword evidence="4" id="KW-0804">Transcription</keyword>
<reference evidence="6 7" key="1">
    <citation type="journal article" date="2021" name="Sci. Rep.">
        <title>The distribution of antibiotic resistance genes in chicken gut microbiota commensals.</title>
        <authorList>
            <person name="Juricova H."/>
            <person name="Matiasovicova J."/>
            <person name="Kubasova T."/>
            <person name="Cejkova D."/>
            <person name="Rychlik I."/>
        </authorList>
    </citation>
    <scope>NUCLEOTIDE SEQUENCE [LARGE SCALE GENOMIC DNA]</scope>
    <source>
        <strain evidence="6 7">An829</strain>
    </source>
</reference>
<evidence type="ECO:0000259" key="5">
    <source>
        <dbReference type="PROSITE" id="PS50931"/>
    </source>
</evidence>